<keyword evidence="2" id="KW-1185">Reference proteome</keyword>
<reference evidence="1 2" key="1">
    <citation type="submission" date="2015-09" db="EMBL/GenBank/DDBJ databases">
        <title>Trachymyrmex zeteki WGS genome.</title>
        <authorList>
            <person name="Nygaard S."/>
            <person name="Hu H."/>
            <person name="Boomsma J."/>
            <person name="Zhang G."/>
        </authorList>
    </citation>
    <scope>NUCLEOTIDE SEQUENCE [LARGE SCALE GENOMIC DNA]</scope>
    <source>
        <strain evidence="1">Tzet28-1</strain>
        <tissue evidence="1">Whole body</tissue>
    </source>
</reference>
<evidence type="ECO:0000313" key="1">
    <source>
        <dbReference type="EMBL" id="KYQ58419.1"/>
    </source>
</evidence>
<evidence type="ECO:0000313" key="2">
    <source>
        <dbReference type="Proteomes" id="UP000075809"/>
    </source>
</evidence>
<proteinExistence type="predicted"/>
<gene>
    <name evidence="1" type="ORF">ALC60_02596</name>
</gene>
<sequence>MRRRLRDMLDPFALSENQFIGLYRLTRDMTRGLIDALEAYLPLRRSPLAIPNELKVLCTLNFYAQGSYQKAVGVDCRLSMAQSTVSMFLQEVTCAINDHLLRQWIHFPITSQEIQQAVQRRFLWDCSDIGSQNGGECINVA</sequence>
<dbReference type="Proteomes" id="UP000075809">
    <property type="component" value="Unassembled WGS sequence"/>
</dbReference>
<protein>
    <recommendedName>
        <fullName evidence="3">Nuclease HARBI1</fullName>
    </recommendedName>
</protein>
<evidence type="ECO:0008006" key="3">
    <source>
        <dbReference type="Google" id="ProtNLM"/>
    </source>
</evidence>
<accession>A0A151XDJ2</accession>
<dbReference type="AlphaFoldDB" id="A0A151XDJ2"/>
<dbReference type="STRING" id="64791.A0A151XDJ2"/>
<name>A0A151XDJ2_9HYME</name>
<dbReference type="EMBL" id="KQ982291">
    <property type="protein sequence ID" value="KYQ58419.1"/>
    <property type="molecule type" value="Genomic_DNA"/>
</dbReference>
<organism evidence="1 2">
    <name type="scientific">Mycetomoellerius zeteki</name>
    <dbReference type="NCBI Taxonomy" id="64791"/>
    <lineage>
        <taxon>Eukaryota</taxon>
        <taxon>Metazoa</taxon>
        <taxon>Ecdysozoa</taxon>
        <taxon>Arthropoda</taxon>
        <taxon>Hexapoda</taxon>
        <taxon>Insecta</taxon>
        <taxon>Pterygota</taxon>
        <taxon>Neoptera</taxon>
        <taxon>Endopterygota</taxon>
        <taxon>Hymenoptera</taxon>
        <taxon>Apocrita</taxon>
        <taxon>Aculeata</taxon>
        <taxon>Formicoidea</taxon>
        <taxon>Formicidae</taxon>
        <taxon>Myrmicinae</taxon>
        <taxon>Mycetomoellerius</taxon>
    </lineage>
</organism>